<evidence type="ECO:0000256" key="2">
    <source>
        <dbReference type="ARBA" id="ARBA00005988"/>
    </source>
</evidence>
<dbReference type="PRINTS" id="PR00765">
    <property type="entry name" value="CRBOXYPTASEA"/>
</dbReference>
<evidence type="ECO:0000259" key="10">
    <source>
        <dbReference type="PROSITE" id="PS52035"/>
    </source>
</evidence>
<dbReference type="InterPro" id="IPR000834">
    <property type="entry name" value="Peptidase_M14"/>
</dbReference>
<dbReference type="PROSITE" id="PS52035">
    <property type="entry name" value="PEPTIDASE_M14"/>
    <property type="match status" value="1"/>
</dbReference>
<gene>
    <name evidence="11" type="ORF">GCM10022247_58010</name>
</gene>
<dbReference type="SUPFAM" id="SSF53187">
    <property type="entry name" value="Zn-dependent exopeptidases"/>
    <property type="match status" value="1"/>
</dbReference>
<evidence type="ECO:0000256" key="4">
    <source>
        <dbReference type="ARBA" id="ARBA00022723"/>
    </source>
</evidence>
<dbReference type="EMBL" id="BAABAL010000019">
    <property type="protein sequence ID" value="GAA4025661.1"/>
    <property type="molecule type" value="Genomic_DNA"/>
</dbReference>
<keyword evidence="3" id="KW-0645">Protease</keyword>
<keyword evidence="6" id="KW-0862">Zinc</keyword>
<sequence length="432" mass="47318">MLTRTKRALLAVALGACAALVASIPATATATPAAAALQDQNNQTEDRAVYQVRGTATVEQRTAVANTGIDVLGFDGAAMTVIGTPAEIAALRAKGFQVDLHSQLPKLDEGPGVRDFPSGYAGYHNLAELNAELNKTVANFPALAKLSSIGKSHEGRDLNVIKISDNVGTDENEPEVLFTCGQHAREHLTIEMCLRIAQRLTSTYASDPAVKRYVDSREIWLVPNVNPDGSEYDIASGQFRSWRKNRQGAGTDLNRNWDFKWGCCGGSSGSTGSETYRGPSPFSAPETQRVRDFVNSRVVGGKQQITAHIDWHTYSELVLWPFGYTTADTAPGLDADQARTFSTLGRQMAQTNGYTPQQSSDLYITDGGINDWMWGVHKIWSYTFEMYPKDFWGGGFYPRDSVIQRETTRNDKAVDLLLEYADCVPRVIGKTC</sequence>
<evidence type="ECO:0000313" key="12">
    <source>
        <dbReference type="Proteomes" id="UP001501747"/>
    </source>
</evidence>
<keyword evidence="7" id="KW-0482">Metalloprotease</keyword>
<evidence type="ECO:0000256" key="6">
    <source>
        <dbReference type="ARBA" id="ARBA00022833"/>
    </source>
</evidence>
<dbReference type="Gene3D" id="3.40.630.10">
    <property type="entry name" value="Zn peptidases"/>
    <property type="match status" value="1"/>
</dbReference>
<dbReference type="SMART" id="SM00631">
    <property type="entry name" value="Zn_pept"/>
    <property type="match status" value="1"/>
</dbReference>
<accession>A0ABP7TG70</accession>
<reference evidence="12" key="1">
    <citation type="journal article" date="2019" name="Int. J. Syst. Evol. Microbiol.">
        <title>The Global Catalogue of Microorganisms (GCM) 10K type strain sequencing project: providing services to taxonomists for standard genome sequencing and annotation.</title>
        <authorList>
            <consortium name="The Broad Institute Genomics Platform"/>
            <consortium name="The Broad Institute Genome Sequencing Center for Infectious Disease"/>
            <person name="Wu L."/>
            <person name="Ma J."/>
        </authorList>
    </citation>
    <scope>NUCLEOTIDE SEQUENCE [LARGE SCALE GENOMIC DNA]</scope>
    <source>
        <strain evidence="12">JCM 17342</strain>
    </source>
</reference>
<proteinExistence type="inferred from homology"/>
<feature type="signal peptide" evidence="9">
    <location>
        <begin position="1"/>
        <end position="28"/>
    </location>
</feature>
<keyword evidence="5" id="KW-0378">Hydrolase</keyword>
<dbReference type="InterPro" id="IPR057246">
    <property type="entry name" value="CARBOXYPEPT_ZN_1"/>
</dbReference>
<dbReference type="Proteomes" id="UP001501747">
    <property type="component" value="Unassembled WGS sequence"/>
</dbReference>
<dbReference type="RefSeq" id="WP_344881522.1">
    <property type="nucleotide sequence ID" value="NZ_BAABAL010000019.1"/>
</dbReference>
<evidence type="ECO:0000256" key="3">
    <source>
        <dbReference type="ARBA" id="ARBA00022670"/>
    </source>
</evidence>
<evidence type="ECO:0000256" key="9">
    <source>
        <dbReference type="SAM" id="SignalP"/>
    </source>
</evidence>
<feature type="chain" id="PRO_5046657254" evidence="9">
    <location>
        <begin position="29"/>
        <end position="432"/>
    </location>
</feature>
<dbReference type="PANTHER" id="PTHR11705:SF143">
    <property type="entry name" value="SLL0236 PROTEIN"/>
    <property type="match status" value="1"/>
</dbReference>
<feature type="domain" description="Peptidase M14" evidence="10">
    <location>
        <begin position="122"/>
        <end position="421"/>
    </location>
</feature>
<dbReference type="Pfam" id="PF00246">
    <property type="entry name" value="Peptidase_M14"/>
    <property type="match status" value="1"/>
</dbReference>
<evidence type="ECO:0000313" key="11">
    <source>
        <dbReference type="EMBL" id="GAA4025661.1"/>
    </source>
</evidence>
<evidence type="ECO:0000256" key="1">
    <source>
        <dbReference type="ARBA" id="ARBA00001947"/>
    </source>
</evidence>
<dbReference type="PROSITE" id="PS00133">
    <property type="entry name" value="CARBOXYPEPT_ZN_2"/>
    <property type="match status" value="1"/>
</dbReference>
<keyword evidence="12" id="KW-1185">Reference proteome</keyword>
<comment type="cofactor">
    <cofactor evidence="1">
        <name>Zn(2+)</name>
        <dbReference type="ChEBI" id="CHEBI:29105"/>
    </cofactor>
</comment>
<protein>
    <submittedName>
        <fullName evidence="11">M14 family metallopeptidase</fullName>
    </submittedName>
</protein>
<evidence type="ECO:0000256" key="8">
    <source>
        <dbReference type="PROSITE-ProRule" id="PRU01379"/>
    </source>
</evidence>
<keyword evidence="9" id="KW-0732">Signal</keyword>
<dbReference type="InterPro" id="IPR033810">
    <property type="entry name" value="Carboxypeptidase_T"/>
</dbReference>
<name>A0ABP7TG70_9PSEU</name>
<dbReference type="InterPro" id="IPR057247">
    <property type="entry name" value="CARBOXYPEPT_ZN_2"/>
</dbReference>
<dbReference type="CDD" id="cd03859">
    <property type="entry name" value="M14_CPT"/>
    <property type="match status" value="1"/>
</dbReference>
<dbReference type="PANTHER" id="PTHR11705">
    <property type="entry name" value="PROTEASE FAMILY M14 CARBOXYPEPTIDASE A,B"/>
    <property type="match status" value="1"/>
</dbReference>
<evidence type="ECO:0000256" key="7">
    <source>
        <dbReference type="ARBA" id="ARBA00023049"/>
    </source>
</evidence>
<feature type="active site" description="Proton donor/acceptor" evidence="8">
    <location>
        <position position="385"/>
    </location>
</feature>
<comment type="caution">
    <text evidence="11">The sequence shown here is derived from an EMBL/GenBank/DDBJ whole genome shotgun (WGS) entry which is preliminary data.</text>
</comment>
<organism evidence="11 12">
    <name type="scientific">Allokutzneria multivorans</name>
    <dbReference type="NCBI Taxonomy" id="1142134"/>
    <lineage>
        <taxon>Bacteria</taxon>
        <taxon>Bacillati</taxon>
        <taxon>Actinomycetota</taxon>
        <taxon>Actinomycetes</taxon>
        <taxon>Pseudonocardiales</taxon>
        <taxon>Pseudonocardiaceae</taxon>
        <taxon>Allokutzneria</taxon>
    </lineage>
</organism>
<keyword evidence="4" id="KW-0479">Metal-binding</keyword>
<dbReference type="PROSITE" id="PS00132">
    <property type="entry name" value="CARBOXYPEPT_ZN_1"/>
    <property type="match status" value="1"/>
</dbReference>
<evidence type="ECO:0000256" key="5">
    <source>
        <dbReference type="ARBA" id="ARBA00022801"/>
    </source>
</evidence>
<comment type="similarity">
    <text evidence="2 8">Belongs to the peptidase M14 family.</text>
</comment>